<name>A0AAN9UAN9_9PEZI</name>
<comment type="subcellular location">
    <subcellularLocation>
        <location evidence="1">Secreted</location>
    </subcellularLocation>
</comment>
<evidence type="ECO:0000256" key="13">
    <source>
        <dbReference type="SAM" id="SignalP"/>
    </source>
</evidence>
<comment type="similarity">
    <text evidence="2">Belongs to the cutinase family.</text>
</comment>
<dbReference type="GO" id="GO:0005576">
    <property type="term" value="C:extracellular region"/>
    <property type="evidence" value="ECO:0007669"/>
    <property type="project" value="UniProtKB-SubCell"/>
</dbReference>
<reference evidence="14 15" key="1">
    <citation type="submission" date="2024-02" db="EMBL/GenBank/DDBJ databases">
        <title>De novo assembly and annotation of 12 fungi associated with fruit tree decline syndrome in Ontario, Canada.</title>
        <authorList>
            <person name="Sulman M."/>
            <person name="Ellouze W."/>
            <person name="Ilyukhin E."/>
        </authorList>
    </citation>
    <scope>NUCLEOTIDE SEQUENCE [LARGE SCALE GENOMIC DNA]</scope>
    <source>
        <strain evidence="14 15">M11/M66-122</strain>
    </source>
</reference>
<keyword evidence="8" id="KW-0843">Virulence</keyword>
<evidence type="ECO:0000313" key="15">
    <source>
        <dbReference type="Proteomes" id="UP001320420"/>
    </source>
</evidence>
<dbReference type="PANTHER" id="PTHR48250:SF3">
    <property type="entry name" value="CUTINASE 1-RELATED"/>
    <property type="match status" value="1"/>
</dbReference>
<keyword evidence="9 12" id="KW-1015">Disulfide bond</keyword>
<organism evidence="14 15">
    <name type="scientific">Diatrype stigma</name>
    <dbReference type="NCBI Taxonomy" id="117547"/>
    <lineage>
        <taxon>Eukaryota</taxon>
        <taxon>Fungi</taxon>
        <taxon>Dikarya</taxon>
        <taxon>Ascomycota</taxon>
        <taxon>Pezizomycotina</taxon>
        <taxon>Sordariomycetes</taxon>
        <taxon>Xylariomycetidae</taxon>
        <taxon>Xylariales</taxon>
        <taxon>Diatrypaceae</taxon>
        <taxon>Diatrype</taxon>
    </lineage>
</organism>
<evidence type="ECO:0000256" key="8">
    <source>
        <dbReference type="ARBA" id="ARBA00023026"/>
    </source>
</evidence>
<feature type="disulfide bond" evidence="12">
    <location>
        <begin position="175"/>
        <end position="182"/>
    </location>
</feature>
<evidence type="ECO:0000256" key="12">
    <source>
        <dbReference type="PIRSR" id="PIRSR611150-2"/>
    </source>
</evidence>
<evidence type="ECO:0000256" key="1">
    <source>
        <dbReference type="ARBA" id="ARBA00004613"/>
    </source>
</evidence>
<feature type="active site" evidence="11">
    <location>
        <position position="179"/>
    </location>
</feature>
<keyword evidence="5" id="KW-0964">Secreted</keyword>
<evidence type="ECO:0000256" key="5">
    <source>
        <dbReference type="ARBA" id="ARBA00022525"/>
    </source>
</evidence>
<dbReference type="GO" id="GO:0050525">
    <property type="term" value="F:cutinase activity"/>
    <property type="evidence" value="ECO:0007669"/>
    <property type="project" value="UniProtKB-EC"/>
</dbReference>
<keyword evidence="15" id="KW-1185">Reference proteome</keyword>
<comment type="catalytic activity">
    <reaction evidence="10">
        <text>cutin + H2O = cutin monomers.</text>
        <dbReference type="EC" id="3.1.1.74"/>
    </reaction>
</comment>
<dbReference type="EMBL" id="JAKJXP020000124">
    <property type="protein sequence ID" value="KAK7744292.1"/>
    <property type="molecule type" value="Genomic_DNA"/>
</dbReference>
<dbReference type="Pfam" id="PF01083">
    <property type="entry name" value="Cutinase"/>
    <property type="match status" value="1"/>
</dbReference>
<accession>A0AAN9UAN9</accession>
<evidence type="ECO:0000256" key="6">
    <source>
        <dbReference type="ARBA" id="ARBA00022729"/>
    </source>
</evidence>
<dbReference type="EC" id="3.1.1.74" evidence="3"/>
<protein>
    <recommendedName>
        <fullName evidence="3">cutinase</fullName>
        <ecNumber evidence="3">3.1.1.74</ecNumber>
    </recommendedName>
</protein>
<evidence type="ECO:0000313" key="14">
    <source>
        <dbReference type="EMBL" id="KAK7744292.1"/>
    </source>
</evidence>
<evidence type="ECO:0000256" key="4">
    <source>
        <dbReference type="ARBA" id="ARBA00022487"/>
    </source>
</evidence>
<dbReference type="SUPFAM" id="SSF53474">
    <property type="entry name" value="alpha/beta-Hydrolases"/>
    <property type="match status" value="1"/>
</dbReference>
<dbReference type="AlphaFoldDB" id="A0AAN9UAN9"/>
<evidence type="ECO:0000256" key="9">
    <source>
        <dbReference type="ARBA" id="ARBA00023157"/>
    </source>
</evidence>
<proteinExistence type="inferred from homology"/>
<gene>
    <name evidence="14" type="ORF">SLS62_010319</name>
</gene>
<dbReference type="InterPro" id="IPR000675">
    <property type="entry name" value="Cutinase/axe"/>
</dbReference>
<evidence type="ECO:0000256" key="2">
    <source>
        <dbReference type="ARBA" id="ARBA00007534"/>
    </source>
</evidence>
<dbReference type="SMART" id="SM01110">
    <property type="entry name" value="Cutinase"/>
    <property type="match status" value="1"/>
</dbReference>
<evidence type="ECO:0000256" key="3">
    <source>
        <dbReference type="ARBA" id="ARBA00013095"/>
    </source>
</evidence>
<dbReference type="GO" id="GO:0016052">
    <property type="term" value="P:carbohydrate catabolic process"/>
    <property type="evidence" value="ECO:0007669"/>
    <property type="project" value="TreeGrafter"/>
</dbReference>
<dbReference type="Proteomes" id="UP001320420">
    <property type="component" value="Unassembled WGS sequence"/>
</dbReference>
<feature type="active site" description="Nucleophile" evidence="11">
    <location>
        <position position="124"/>
    </location>
</feature>
<dbReference type="Gene3D" id="3.40.50.1820">
    <property type="entry name" value="alpha/beta hydrolase"/>
    <property type="match status" value="1"/>
</dbReference>
<dbReference type="InterPro" id="IPR029058">
    <property type="entry name" value="AB_hydrolase_fold"/>
</dbReference>
<feature type="signal peptide" evidence="13">
    <location>
        <begin position="1"/>
        <end position="18"/>
    </location>
</feature>
<feature type="chain" id="PRO_5042831634" description="cutinase" evidence="13">
    <location>
        <begin position="19"/>
        <end position="237"/>
    </location>
</feature>
<keyword evidence="4" id="KW-0719">Serine esterase</keyword>
<evidence type="ECO:0000256" key="7">
    <source>
        <dbReference type="ARBA" id="ARBA00022801"/>
    </source>
</evidence>
<keyword evidence="7" id="KW-0378">Hydrolase</keyword>
<evidence type="ECO:0000256" key="10">
    <source>
        <dbReference type="ARBA" id="ARBA00034045"/>
    </source>
</evidence>
<dbReference type="PRINTS" id="PR00129">
    <property type="entry name" value="CUTINASE"/>
</dbReference>
<sequence>MISLYALTVATLAVVASAHPVPLETRQSWSTGWWGQEFLTYGCQAPVIFVFAKATLEPGNLGNTVGPLMSNGLKTVFGVENVETQGVNYWGLPDGNFCPGGAPIMGIRDTNPKPSSHLVVYYNSQGAALVHRAIEGLEQSVKDKIAGVVTFGDTQAWQDGGRIKDYPPEKTLIICNIGDALCTGTIIVVPIHFDYTKWVPTAIQFLTTMLSNANATDPWPTDMVPSFSIPPAIDLEV</sequence>
<dbReference type="PANTHER" id="PTHR48250">
    <property type="entry name" value="CUTINASE 2-RELATED"/>
    <property type="match status" value="1"/>
</dbReference>
<keyword evidence="6 13" id="KW-0732">Signal</keyword>
<comment type="caution">
    <text evidence="14">The sequence shown here is derived from an EMBL/GenBank/DDBJ whole genome shotgun (WGS) entry which is preliminary data.</text>
</comment>
<evidence type="ECO:0000256" key="11">
    <source>
        <dbReference type="PIRSR" id="PIRSR611150-1"/>
    </source>
</evidence>
<dbReference type="InterPro" id="IPR011150">
    <property type="entry name" value="Cutinase_monf"/>
</dbReference>
<feature type="active site" description="Proton donor/acceptor" evidence="11">
    <location>
        <position position="192"/>
    </location>
</feature>